<reference evidence="1" key="1">
    <citation type="submission" date="2020-09" db="EMBL/GenBank/DDBJ databases">
        <title>Genome-Enabled Discovery of Anthraquinone Biosynthesis in Senna tora.</title>
        <authorList>
            <person name="Kang S.-H."/>
            <person name="Pandey R.P."/>
            <person name="Lee C.-M."/>
            <person name="Sim J.-S."/>
            <person name="Jeong J.-T."/>
            <person name="Choi B.-S."/>
            <person name="Jung M."/>
            <person name="Ginzburg D."/>
            <person name="Zhao K."/>
            <person name="Won S.Y."/>
            <person name="Oh T.-J."/>
            <person name="Yu Y."/>
            <person name="Kim N.-H."/>
            <person name="Lee O.R."/>
            <person name="Lee T.-H."/>
            <person name="Bashyal P."/>
            <person name="Kim T.-S."/>
            <person name="Lee W.-H."/>
            <person name="Kawkins C."/>
            <person name="Kim C.-K."/>
            <person name="Kim J.S."/>
            <person name="Ahn B.O."/>
            <person name="Rhee S.Y."/>
            <person name="Sohng J.K."/>
        </authorList>
    </citation>
    <scope>NUCLEOTIDE SEQUENCE</scope>
    <source>
        <tissue evidence="1">Leaf</tissue>
    </source>
</reference>
<gene>
    <name evidence="1" type="ORF">G2W53_003459</name>
</gene>
<keyword evidence="2" id="KW-1185">Reference proteome</keyword>
<evidence type="ECO:0000313" key="2">
    <source>
        <dbReference type="Proteomes" id="UP000634136"/>
    </source>
</evidence>
<organism evidence="1 2">
    <name type="scientific">Senna tora</name>
    <dbReference type="NCBI Taxonomy" id="362788"/>
    <lineage>
        <taxon>Eukaryota</taxon>
        <taxon>Viridiplantae</taxon>
        <taxon>Streptophyta</taxon>
        <taxon>Embryophyta</taxon>
        <taxon>Tracheophyta</taxon>
        <taxon>Spermatophyta</taxon>
        <taxon>Magnoliopsida</taxon>
        <taxon>eudicotyledons</taxon>
        <taxon>Gunneridae</taxon>
        <taxon>Pentapetalae</taxon>
        <taxon>rosids</taxon>
        <taxon>fabids</taxon>
        <taxon>Fabales</taxon>
        <taxon>Fabaceae</taxon>
        <taxon>Caesalpinioideae</taxon>
        <taxon>Cassia clade</taxon>
        <taxon>Senna</taxon>
    </lineage>
</organism>
<dbReference type="Proteomes" id="UP000634136">
    <property type="component" value="Unassembled WGS sequence"/>
</dbReference>
<proteinExistence type="predicted"/>
<name>A0A834X9V7_9FABA</name>
<protein>
    <submittedName>
        <fullName evidence="1">Uncharacterized protein</fullName>
    </submittedName>
</protein>
<accession>A0A834X9V7</accession>
<sequence length="52" mass="5940">MTFLFLPFTRRKRRTLAPKLALKSYTPLHSINPPIMMTSALKNVDLATPRPS</sequence>
<comment type="caution">
    <text evidence="1">The sequence shown here is derived from an EMBL/GenBank/DDBJ whole genome shotgun (WGS) entry which is preliminary data.</text>
</comment>
<evidence type="ECO:0000313" key="1">
    <source>
        <dbReference type="EMBL" id="KAF7841161.1"/>
    </source>
</evidence>
<dbReference type="AlphaFoldDB" id="A0A834X9V7"/>
<dbReference type="EMBL" id="JAAIUW010000002">
    <property type="protein sequence ID" value="KAF7841161.1"/>
    <property type="molecule type" value="Genomic_DNA"/>
</dbReference>